<evidence type="ECO:0000313" key="9">
    <source>
        <dbReference type="EMBL" id="KRK96318.1"/>
    </source>
</evidence>
<keyword evidence="6" id="KW-0812">Transmembrane</keyword>
<feature type="compositionally biased region" description="Low complexity" evidence="5">
    <location>
        <begin position="171"/>
        <end position="198"/>
    </location>
</feature>
<dbReference type="InterPro" id="IPR041558">
    <property type="entry name" value="MucBP_2"/>
</dbReference>
<accession>A0A0R1LK83</accession>
<dbReference type="PANTHER" id="PTHR13361:SF1">
    <property type="entry name" value="WW DOMAIN-BINDING PROTEIN 11"/>
    <property type="match status" value="1"/>
</dbReference>
<proteinExistence type="predicted"/>
<protein>
    <recommendedName>
        <fullName evidence="8">Gram-positive cocci surface proteins LPxTG domain-containing protein</fullName>
    </recommendedName>
</protein>
<feature type="compositionally biased region" description="Low complexity" evidence="5">
    <location>
        <begin position="73"/>
        <end position="103"/>
    </location>
</feature>
<dbReference type="PANTHER" id="PTHR13361">
    <property type="entry name" value="WW DOMAIN-BINDING PROTEIN 11"/>
    <property type="match status" value="1"/>
</dbReference>
<feature type="signal peptide" evidence="7">
    <location>
        <begin position="1"/>
        <end position="37"/>
    </location>
</feature>
<dbReference type="STRING" id="1423715.FD25_GL001806"/>
<name>A0A0R1LK83_9LACO</name>
<evidence type="ECO:0000256" key="7">
    <source>
        <dbReference type="SAM" id="SignalP"/>
    </source>
</evidence>
<dbReference type="AlphaFoldDB" id="A0A0R1LK83"/>
<evidence type="ECO:0000256" key="5">
    <source>
        <dbReference type="SAM" id="MobiDB-lite"/>
    </source>
</evidence>
<feature type="domain" description="Gram-positive cocci surface proteins LPxTG" evidence="8">
    <location>
        <begin position="1001"/>
        <end position="1032"/>
    </location>
</feature>
<dbReference type="PROSITE" id="PS50847">
    <property type="entry name" value="GRAM_POS_ANCHORING"/>
    <property type="match status" value="1"/>
</dbReference>
<dbReference type="Gene3D" id="3.10.20.470">
    <property type="match status" value="2"/>
</dbReference>
<keyword evidence="6" id="KW-0472">Membrane</keyword>
<keyword evidence="10" id="KW-1185">Reference proteome</keyword>
<dbReference type="RefSeq" id="WP_057800686.1">
    <property type="nucleotide sequence ID" value="NZ_AZDV01000003.1"/>
</dbReference>
<reference evidence="9 10" key="1">
    <citation type="journal article" date="2015" name="Genome Announc.">
        <title>Expanding the biotechnology potential of lactobacilli through comparative genomics of 213 strains and associated genera.</title>
        <authorList>
            <person name="Sun Z."/>
            <person name="Harris H.M."/>
            <person name="McCann A."/>
            <person name="Guo C."/>
            <person name="Argimon S."/>
            <person name="Zhang W."/>
            <person name="Yang X."/>
            <person name="Jeffery I.B."/>
            <person name="Cooney J.C."/>
            <person name="Kagawa T.F."/>
            <person name="Liu W."/>
            <person name="Song Y."/>
            <person name="Salvetti E."/>
            <person name="Wrobel A."/>
            <person name="Rasinkangas P."/>
            <person name="Parkhill J."/>
            <person name="Rea M.C."/>
            <person name="O'Sullivan O."/>
            <person name="Ritari J."/>
            <person name="Douillard F.P."/>
            <person name="Paul Ross R."/>
            <person name="Yang R."/>
            <person name="Briner A.E."/>
            <person name="Felis G.E."/>
            <person name="de Vos W.M."/>
            <person name="Barrangou R."/>
            <person name="Klaenhammer T.R."/>
            <person name="Caufield P.W."/>
            <person name="Cui Y."/>
            <person name="Zhang H."/>
            <person name="O'Toole P.W."/>
        </authorList>
    </citation>
    <scope>NUCLEOTIDE SEQUENCE [LARGE SCALE GENOMIC DNA]</scope>
    <source>
        <strain evidence="9 10">DSM 19394</strain>
    </source>
</reference>
<dbReference type="PATRIC" id="fig|1423715.3.peg.1853"/>
<keyword evidence="4" id="KW-0572">Peptidoglycan-anchor</keyword>
<dbReference type="OrthoDB" id="2206015at2"/>
<feature type="transmembrane region" description="Helical" evidence="6">
    <location>
        <begin position="1010"/>
        <end position="1027"/>
    </location>
</feature>
<feature type="compositionally biased region" description="Pro residues" evidence="5">
    <location>
        <begin position="908"/>
        <end position="917"/>
    </location>
</feature>
<keyword evidence="1" id="KW-0134">Cell wall</keyword>
<evidence type="ECO:0000313" key="10">
    <source>
        <dbReference type="Proteomes" id="UP000051955"/>
    </source>
</evidence>
<dbReference type="Pfam" id="PF17966">
    <property type="entry name" value="Muc_B2"/>
    <property type="match status" value="2"/>
</dbReference>
<feature type="compositionally biased region" description="Polar residues" evidence="5">
    <location>
        <begin position="55"/>
        <end position="67"/>
    </location>
</feature>
<feature type="compositionally biased region" description="Polar residues" evidence="5">
    <location>
        <begin position="119"/>
        <end position="142"/>
    </location>
</feature>
<feature type="region of interest" description="Disordered" evidence="5">
    <location>
        <begin position="36"/>
        <end position="206"/>
    </location>
</feature>
<feature type="compositionally biased region" description="Low complexity" evidence="5">
    <location>
        <begin position="147"/>
        <end position="163"/>
    </location>
</feature>
<evidence type="ECO:0000256" key="4">
    <source>
        <dbReference type="ARBA" id="ARBA00023088"/>
    </source>
</evidence>
<dbReference type="EMBL" id="AZDV01000003">
    <property type="protein sequence ID" value="KRK96318.1"/>
    <property type="molecule type" value="Genomic_DNA"/>
</dbReference>
<feature type="region of interest" description="Disordered" evidence="5">
    <location>
        <begin position="908"/>
        <end position="946"/>
    </location>
</feature>
<gene>
    <name evidence="9" type="ORF">FD25_GL001806</name>
</gene>
<dbReference type="Pfam" id="PF17965">
    <property type="entry name" value="MucBP_2"/>
    <property type="match status" value="2"/>
</dbReference>
<evidence type="ECO:0000256" key="1">
    <source>
        <dbReference type="ARBA" id="ARBA00022512"/>
    </source>
</evidence>
<feature type="chain" id="PRO_5006407389" description="Gram-positive cocci surface proteins LPxTG domain-containing protein" evidence="7">
    <location>
        <begin position="38"/>
        <end position="1032"/>
    </location>
</feature>
<keyword evidence="6" id="KW-1133">Transmembrane helix</keyword>
<sequence>MMQQDVTANNKRKWWITSSLATAVLTGMVLTGTTAQAETTTTPVETTSQSTSTPANSKQATITTRTVGEQAKADATAPVTPTADTQTSEQTTQAEDTAATPETVPSADDTSAVAPETPTAGTETQPATDTGNQASPTETEQPATEKPTSTMPQPSTPTNPTATESDEDATTESTGTTPVVEAPATNEPTTTTPKATQADTKKGLSAAKAVPAALAATPNSDEISDDEDLSDRFDDPVLLAAVRKALNLKDGDAIYLDTIKNFGLWSSLRIDTTANGNYQPISSFKGLEILKYLPEKGQGVTIFTQLGTSGEDVKNIDFSPLLGIKLNWLDWKTDFWGSVTDNQLETITQYETDAMQNLEFTATNINKIHFTGMTTHQFEILAPFVQKILENSTTASQTVAFSGNSITDFSALNTLSPNTSSRVVGRNQYYQATDKIAYQPGDTVEVTSPMKGILGESIKYQVRYYQNDDSGDLVIAEPHEATIMENGQEKTVWKYTLVNPKLHNGQLVYGQFYYDDAVYVTYPENSLGQPMPNFELMAGAIVYQPIGEATSTATVTYVDDTTGATLTTENLTGDVGATSAYRTATTIKGYTDLGYELVTDDYPGDGVTFTSAAQAFTVHLKHGITTLNNSKRVTQTIHYVYADGTTAAPDYTAWLTFTRAGTRDQVTGEEIWGEWQNIDGQGRFAAKNSPVLTGYLADQAEVAAIDGITATSDDLTTTVTYTAREAQNILITYVDDTTGQTLHTEALKGDAGTVSDYRTAATIQDYLKQGYELVSDDYPATGAEFTADVQTFTVRLKHRVTTVGNSKRVTQTIHYVYANGTTAAPDYTAWLTFTRSGTRDEVTGVATWGEWQNIDGQSSFAAKTSPAIAGYTPDQTMVAAINGVTAASADVTTTVTYTQKGAVVPPVTPPVTPPVKPVEPENPDVDPGATKPDVVTPKPGPATNGNGAAIVTPARTRPAQASLAQPGSAQAVGTAAKRGTAAAAALTTTAASQTDQQATTLPQTNERATPWAWLGVLGVTLLGWVGLRRKKD</sequence>
<evidence type="ECO:0000259" key="8">
    <source>
        <dbReference type="PROSITE" id="PS50847"/>
    </source>
</evidence>
<dbReference type="Proteomes" id="UP000051955">
    <property type="component" value="Unassembled WGS sequence"/>
</dbReference>
<feature type="compositionally biased region" description="Low complexity" evidence="5">
    <location>
        <begin position="36"/>
        <end position="54"/>
    </location>
</feature>
<evidence type="ECO:0000256" key="6">
    <source>
        <dbReference type="SAM" id="Phobius"/>
    </source>
</evidence>
<dbReference type="InterPro" id="IPR019931">
    <property type="entry name" value="LPXTG_anchor"/>
</dbReference>
<evidence type="ECO:0000256" key="2">
    <source>
        <dbReference type="ARBA" id="ARBA00022525"/>
    </source>
</evidence>
<keyword evidence="2" id="KW-0964">Secreted</keyword>
<dbReference type="NCBIfam" id="TIGR01167">
    <property type="entry name" value="LPXTG_anchor"/>
    <property type="match status" value="1"/>
</dbReference>
<organism evidence="9 10">
    <name type="scientific">Levilactobacillus acidifarinae DSM 19394 = JCM 15949</name>
    <dbReference type="NCBI Taxonomy" id="1423715"/>
    <lineage>
        <taxon>Bacteria</taxon>
        <taxon>Bacillati</taxon>
        <taxon>Bacillota</taxon>
        <taxon>Bacilli</taxon>
        <taxon>Lactobacillales</taxon>
        <taxon>Lactobacillaceae</taxon>
        <taxon>Levilactobacillus</taxon>
    </lineage>
</organism>
<evidence type="ECO:0000256" key="3">
    <source>
        <dbReference type="ARBA" id="ARBA00022729"/>
    </source>
</evidence>
<comment type="caution">
    <text evidence="9">The sequence shown here is derived from an EMBL/GenBank/DDBJ whole genome shotgun (WGS) entry which is preliminary data.</text>
</comment>
<keyword evidence="3 7" id="KW-0732">Signal</keyword>
<dbReference type="Gene3D" id="2.60.40.4300">
    <property type="match status" value="2"/>
</dbReference>
<dbReference type="InterPro" id="IPR041495">
    <property type="entry name" value="Mub_B2"/>
</dbReference>